<gene>
    <name evidence="1" type="ORF">CLV59_103581</name>
</gene>
<dbReference type="Pfam" id="PF13589">
    <property type="entry name" value="HATPase_c_3"/>
    <property type="match status" value="1"/>
</dbReference>
<evidence type="ECO:0000313" key="1">
    <source>
        <dbReference type="EMBL" id="RAJ83612.1"/>
    </source>
</evidence>
<dbReference type="RefSeq" id="WP_111592248.1">
    <property type="nucleotide sequence ID" value="NZ_QLMA01000003.1"/>
</dbReference>
<dbReference type="SUPFAM" id="SSF55874">
    <property type="entry name" value="ATPase domain of HSP90 chaperone/DNA topoisomerase II/histidine kinase"/>
    <property type="match status" value="1"/>
</dbReference>
<comment type="caution">
    <text evidence="1">The sequence shown here is derived from an EMBL/GenBank/DDBJ whole genome shotgun (WGS) entry which is preliminary data.</text>
</comment>
<evidence type="ECO:0000313" key="2">
    <source>
        <dbReference type="Proteomes" id="UP000249819"/>
    </source>
</evidence>
<dbReference type="AlphaFoldDB" id="A0A327W499"/>
<keyword evidence="1" id="KW-0808">Transferase</keyword>
<accession>A0A327W499</accession>
<name>A0A327W499_9BACT</name>
<keyword evidence="2" id="KW-1185">Reference proteome</keyword>
<dbReference type="EMBL" id="QLMA01000003">
    <property type="protein sequence ID" value="RAJ83612.1"/>
    <property type="molecule type" value="Genomic_DNA"/>
</dbReference>
<proteinExistence type="predicted"/>
<dbReference type="InterPro" id="IPR036890">
    <property type="entry name" value="HATPase_C_sf"/>
</dbReference>
<dbReference type="Proteomes" id="UP000249819">
    <property type="component" value="Unassembled WGS sequence"/>
</dbReference>
<dbReference type="OrthoDB" id="9813438at2"/>
<keyword evidence="1" id="KW-0418">Kinase</keyword>
<sequence length="507" mass="58372">MLDNFNTQDEVDATPNPEFLIKSIAEQGYTLETALADLIDNAVSKGADKIEILIDTNKEPFVLYLADNGIGMTDDVLRKSMHFPSTSSEYVRAPDDLGRFGLGMKTASFSQTRQLTVLSRSRISSDAPFSSYSWNVDLFAKNQGWKIHKNQQKIINEKLDQYLLLSKGFLNNFDNYAPSTIIIWDGLYKFENYLEKDRKPALQKEITEITSEYLSLVFHRFLERSEKKIKIRINNHLLIPFNPFPEVQTNLRKLERMEKIFKTDTISVEGFILPSSSIQESKDGNPIWTPANKSLMDMEGIYVYRGDRLIIYGGWLGVIKKAPRMQLARLKVDIGNSVDKYFQLNVAKSLITIPYELQFPFVRYISNLKKNAENEYSNRGTKSSSKLNTFGEVFLVKTQTSKSIRYEVNENFHLLTVLKQQLTQDQFQLLRVIMRMLLTTINALRNSYEHPDYSWVEEDIVEQENIAAIILTLKHAGLTSKQIKSLIITSMDIREDNLPPDILKQIN</sequence>
<dbReference type="Gene3D" id="3.30.565.10">
    <property type="entry name" value="Histidine kinase-like ATPase, C-terminal domain"/>
    <property type="match status" value="1"/>
</dbReference>
<dbReference type="GO" id="GO:0016301">
    <property type="term" value="F:kinase activity"/>
    <property type="evidence" value="ECO:0007669"/>
    <property type="project" value="UniProtKB-KW"/>
</dbReference>
<organism evidence="1 2">
    <name type="scientific">Chitinophaga dinghuensis</name>
    <dbReference type="NCBI Taxonomy" id="1539050"/>
    <lineage>
        <taxon>Bacteria</taxon>
        <taxon>Pseudomonadati</taxon>
        <taxon>Bacteroidota</taxon>
        <taxon>Chitinophagia</taxon>
        <taxon>Chitinophagales</taxon>
        <taxon>Chitinophagaceae</taxon>
        <taxon>Chitinophaga</taxon>
    </lineage>
</organism>
<reference evidence="1 2" key="1">
    <citation type="submission" date="2018-06" db="EMBL/GenBank/DDBJ databases">
        <title>Genomic Encyclopedia of Archaeal and Bacterial Type Strains, Phase II (KMG-II): from individual species to whole genera.</title>
        <authorList>
            <person name="Goeker M."/>
        </authorList>
    </citation>
    <scope>NUCLEOTIDE SEQUENCE [LARGE SCALE GENOMIC DNA]</scope>
    <source>
        <strain evidence="1 2">DSM 29821</strain>
    </source>
</reference>
<protein>
    <submittedName>
        <fullName evidence="1">Histidine kinase/DNA gyrase B/HSP90-like ATPase</fullName>
    </submittedName>
</protein>